<dbReference type="EMBL" id="MU853402">
    <property type="protein sequence ID" value="KAK4137195.1"/>
    <property type="molecule type" value="Genomic_DNA"/>
</dbReference>
<feature type="compositionally biased region" description="Polar residues" evidence="1">
    <location>
        <begin position="746"/>
        <end position="762"/>
    </location>
</feature>
<feature type="region of interest" description="Disordered" evidence="1">
    <location>
        <begin position="1050"/>
        <end position="1069"/>
    </location>
</feature>
<reference evidence="2" key="2">
    <citation type="submission" date="2023-05" db="EMBL/GenBank/DDBJ databases">
        <authorList>
            <consortium name="Lawrence Berkeley National Laboratory"/>
            <person name="Steindorff A."/>
            <person name="Hensen N."/>
            <person name="Bonometti L."/>
            <person name="Westerberg I."/>
            <person name="Brannstrom I.O."/>
            <person name="Guillou S."/>
            <person name="Cros-Aarteil S."/>
            <person name="Calhoun S."/>
            <person name="Haridas S."/>
            <person name="Kuo A."/>
            <person name="Mondo S."/>
            <person name="Pangilinan J."/>
            <person name="Riley R."/>
            <person name="Labutti K."/>
            <person name="Andreopoulos B."/>
            <person name="Lipzen A."/>
            <person name="Chen C."/>
            <person name="Yanf M."/>
            <person name="Daum C."/>
            <person name="Ng V."/>
            <person name="Clum A."/>
            <person name="Ohm R."/>
            <person name="Martin F."/>
            <person name="Silar P."/>
            <person name="Natvig D."/>
            <person name="Lalanne C."/>
            <person name="Gautier V."/>
            <person name="Ament-Velasquez S.L."/>
            <person name="Kruys A."/>
            <person name="Hutchinson M.I."/>
            <person name="Powell A.J."/>
            <person name="Barry K."/>
            <person name="Miller A.N."/>
            <person name="Grigoriev I.V."/>
            <person name="Debuchy R."/>
            <person name="Gladieux P."/>
            <person name="Thoren M.H."/>
            <person name="Johannesson H."/>
        </authorList>
    </citation>
    <scope>NUCLEOTIDE SEQUENCE</scope>
    <source>
        <strain evidence="2">CBS 123565</strain>
    </source>
</reference>
<dbReference type="GO" id="GO:0003779">
    <property type="term" value="F:actin binding"/>
    <property type="evidence" value="ECO:0007669"/>
    <property type="project" value="InterPro"/>
</dbReference>
<feature type="compositionally biased region" description="Basic and acidic residues" evidence="1">
    <location>
        <begin position="532"/>
        <end position="544"/>
    </location>
</feature>
<sequence length="1282" mass="137313">MSLNGLDDARVKEAHDVAVAEPGGWFLLKYASRDEVELLGRGNGGIVEIRNNIAQYEDKSPLYGFLRYRRRNVIIKYLPEGCSRLIQARVAVHFDAVCDRFSPHDTTFSITESKELKDTKLSAACSLHTASDSMSSSTSSLRRRRLMEIAEEEEEEERERKRQSIGKEDEGWKPPAGPLSETPVRLDADLAHSPDASRFANDLDPPQFIGVPRPSSPTKSFDESSRRLSSQTSRSDIYPTTSYPYLKPRVKLGPRPSADTGGRPRSSAGGAPHRPVSTVPAGLKSFHKGSKKGRSSSQDQDEEVPESPIKEEAEAENTFLPVLPIAEADPGAKPTDSELAQPQIGNDDEILTTSTSAPQTNMAANKLNTMTPEKARLLKAMKLREKKKMLSLQPTLDVPAADIPSAPSTPGLPDENQDFGTPENDLPAVSKADSGIEIDVGTDHASVDTRTDSHPPSPVAASDIDDSTRASSLSDSTDETVLAKDEDVKLDNGLNDSEALPTKRNIAGPDLESPDGQPKTPISVAQEPGGDNEPRAAIEDKTRQNEAAISDVPAEEGLVTRPVSTPAAVPLPPSPPEQDESRTTPPETVTQPEPASDTAQTAATDIAEEERPPSPQVRIPVSKFATQETKSPTGAASQDIPSRRKLPEPIQTNLNGPENGKRRSVISITENDGFMDELQSATVQQATPITVSKSPISPFFSVDAGSKRPPGGPGNSVVASRFSRTVSNPVRNSFLAPELSTAPARSVSSGASYLQRLSQQQAAADARPKSSKLGSSISQRIKALEQLSGTPGGAGAAAGKDRPSSTFFAVRKASTREPSRPSSVASRAGSMRGRSPSPPPTRDSSPETSRTVKRDRSGSLVNRLSMFEGGMTPRGRPESVQVTARIVREPNQAFPKASDSNAPLRLKQSPLVVDVQNRVPSQSPARPPSSLSMRRQEQMLTQNKHALFERRQSQEYSSQSRGRDMEGPEVTHQVPEGLRPRRRSSLSVVKDFIKDRTDSLKGAMSPSTDNLVLPPAPEGLVSPSNPASRSPSRAPSVHQAGSLARRLSISSRRSSMEQNTPAVPTTTTSTILTAARAADAGAEPESDAKSITSSGPASPNQSKASRTSRFMRRLSSTLVAGRTKNGAPSISPTVAEEDAAEVEAASKGSTAAGAATQSQPTIVAFMGDVNVQFPDNLLWKRRSICLDSQGFLILSAVSGSPMLPTAIPGKDGKHGALLKRYHMSDFRPPYAPDVELQELPNSVVLDLVAGSGLQIACEDRAGQMSILHILEEAHQSHTSFGR</sequence>
<feature type="compositionally biased region" description="Polar residues" evidence="1">
    <location>
        <begin position="351"/>
        <end position="371"/>
    </location>
</feature>
<evidence type="ECO:0008006" key="4">
    <source>
        <dbReference type="Google" id="ProtNLM"/>
    </source>
</evidence>
<feature type="region of interest" description="Disordered" evidence="1">
    <location>
        <begin position="1117"/>
        <end position="1136"/>
    </location>
</feature>
<dbReference type="CDD" id="cd11282">
    <property type="entry name" value="ADF_coactosin_like"/>
    <property type="match status" value="1"/>
</dbReference>
<feature type="region of interest" description="Disordered" evidence="1">
    <location>
        <begin position="739"/>
        <end position="985"/>
    </location>
</feature>
<evidence type="ECO:0000256" key="1">
    <source>
        <dbReference type="SAM" id="MobiDB-lite"/>
    </source>
</evidence>
<feature type="compositionally biased region" description="Low complexity" evidence="1">
    <location>
        <begin position="822"/>
        <end position="835"/>
    </location>
</feature>
<feature type="compositionally biased region" description="Basic and acidic residues" evidence="1">
    <location>
        <begin position="158"/>
        <end position="172"/>
    </location>
</feature>
<accession>A0AAN6ZFH0</accession>
<dbReference type="Gene3D" id="3.40.20.10">
    <property type="entry name" value="Severin"/>
    <property type="match status" value="1"/>
</dbReference>
<feature type="compositionally biased region" description="Low complexity" evidence="1">
    <location>
        <begin position="1022"/>
        <end position="1045"/>
    </location>
</feature>
<feature type="compositionally biased region" description="Polar residues" evidence="1">
    <location>
        <begin position="624"/>
        <end position="640"/>
    </location>
</feature>
<protein>
    <recommendedName>
        <fullName evidence="4">ADF-H domain-containing protein</fullName>
    </recommendedName>
</protein>
<feature type="compositionally biased region" description="Basic residues" evidence="1">
    <location>
        <begin position="285"/>
        <end position="294"/>
    </location>
</feature>
<feature type="region of interest" description="Disordered" evidence="1">
    <location>
        <begin position="388"/>
        <end position="664"/>
    </location>
</feature>
<organism evidence="2 3">
    <name type="scientific">Trichocladium antarcticum</name>
    <dbReference type="NCBI Taxonomy" id="1450529"/>
    <lineage>
        <taxon>Eukaryota</taxon>
        <taxon>Fungi</taxon>
        <taxon>Dikarya</taxon>
        <taxon>Ascomycota</taxon>
        <taxon>Pezizomycotina</taxon>
        <taxon>Sordariomycetes</taxon>
        <taxon>Sordariomycetidae</taxon>
        <taxon>Sordariales</taxon>
        <taxon>Chaetomiaceae</taxon>
        <taxon>Trichocladium</taxon>
    </lineage>
</organism>
<feature type="compositionally biased region" description="Low complexity" evidence="1">
    <location>
        <begin position="583"/>
        <end position="594"/>
    </location>
</feature>
<evidence type="ECO:0000313" key="3">
    <source>
        <dbReference type="Proteomes" id="UP001304895"/>
    </source>
</evidence>
<name>A0AAN6ZFH0_9PEZI</name>
<feature type="compositionally biased region" description="Basic and acidic residues" evidence="1">
    <location>
        <begin position="481"/>
        <end position="490"/>
    </location>
</feature>
<feature type="region of interest" description="Disordered" evidence="1">
    <location>
        <begin position="195"/>
        <end position="372"/>
    </location>
</feature>
<gene>
    <name evidence="2" type="ORF">BT67DRAFT_98442</name>
</gene>
<keyword evidence="3" id="KW-1185">Reference proteome</keyword>
<feature type="region of interest" description="Disordered" evidence="1">
    <location>
        <begin position="999"/>
        <end position="1045"/>
    </location>
</feature>
<dbReference type="InterPro" id="IPR029006">
    <property type="entry name" value="ADF-H/Gelsolin-like_dom_sf"/>
</dbReference>
<evidence type="ECO:0000313" key="2">
    <source>
        <dbReference type="EMBL" id="KAK4137195.1"/>
    </source>
</evidence>
<feature type="region of interest" description="Disordered" evidence="1">
    <location>
        <begin position="149"/>
        <end position="183"/>
    </location>
</feature>
<feature type="compositionally biased region" description="Low complexity" evidence="1">
    <location>
        <begin position="1060"/>
        <end position="1069"/>
    </location>
</feature>
<dbReference type="SUPFAM" id="SSF55753">
    <property type="entry name" value="Actin depolymerizing proteins"/>
    <property type="match status" value="1"/>
</dbReference>
<reference evidence="2" key="1">
    <citation type="journal article" date="2023" name="Mol. Phylogenet. Evol.">
        <title>Genome-scale phylogeny and comparative genomics of the fungal order Sordariales.</title>
        <authorList>
            <person name="Hensen N."/>
            <person name="Bonometti L."/>
            <person name="Westerberg I."/>
            <person name="Brannstrom I.O."/>
            <person name="Guillou S."/>
            <person name="Cros-Aarteil S."/>
            <person name="Calhoun S."/>
            <person name="Haridas S."/>
            <person name="Kuo A."/>
            <person name="Mondo S."/>
            <person name="Pangilinan J."/>
            <person name="Riley R."/>
            <person name="LaButti K."/>
            <person name="Andreopoulos B."/>
            <person name="Lipzen A."/>
            <person name="Chen C."/>
            <person name="Yan M."/>
            <person name="Daum C."/>
            <person name="Ng V."/>
            <person name="Clum A."/>
            <person name="Steindorff A."/>
            <person name="Ohm R.A."/>
            <person name="Martin F."/>
            <person name="Silar P."/>
            <person name="Natvig D.O."/>
            <person name="Lalanne C."/>
            <person name="Gautier V."/>
            <person name="Ament-Velasquez S.L."/>
            <person name="Kruys A."/>
            <person name="Hutchinson M.I."/>
            <person name="Powell A.J."/>
            <person name="Barry K."/>
            <person name="Miller A.N."/>
            <person name="Grigoriev I.V."/>
            <person name="Debuchy R."/>
            <person name="Gladieux P."/>
            <person name="Hiltunen Thoren M."/>
            <person name="Johannesson H."/>
        </authorList>
    </citation>
    <scope>NUCLEOTIDE SEQUENCE</scope>
    <source>
        <strain evidence="2">CBS 123565</strain>
    </source>
</reference>
<dbReference type="Proteomes" id="UP001304895">
    <property type="component" value="Unassembled WGS sequence"/>
</dbReference>
<feature type="compositionally biased region" description="Basic and acidic residues" evidence="1">
    <location>
        <begin position="441"/>
        <end position="453"/>
    </location>
</feature>
<feature type="compositionally biased region" description="Polar residues" evidence="1">
    <location>
        <begin position="918"/>
        <end position="944"/>
    </location>
</feature>
<comment type="caution">
    <text evidence="2">The sequence shown here is derived from an EMBL/GenBank/DDBJ whole genome shotgun (WGS) entry which is preliminary data.</text>
</comment>
<feature type="compositionally biased region" description="Polar residues" evidence="1">
    <location>
        <begin position="1089"/>
        <end position="1110"/>
    </location>
</feature>
<proteinExistence type="predicted"/>
<feature type="region of interest" description="Disordered" evidence="1">
    <location>
        <begin position="1077"/>
        <end position="1110"/>
    </location>
</feature>